<dbReference type="Gene3D" id="3.90.120.10">
    <property type="entry name" value="DNA Methylase, subunit A, domain 2"/>
    <property type="match status" value="2"/>
</dbReference>
<organism evidence="6 7">
    <name type="scientific">Diaphorina citri</name>
    <name type="common">Asian citrus psyllid</name>
    <dbReference type="NCBI Taxonomy" id="121845"/>
    <lineage>
        <taxon>Eukaryota</taxon>
        <taxon>Metazoa</taxon>
        <taxon>Ecdysozoa</taxon>
        <taxon>Arthropoda</taxon>
        <taxon>Hexapoda</taxon>
        <taxon>Insecta</taxon>
        <taxon>Pterygota</taxon>
        <taxon>Neoptera</taxon>
        <taxon>Paraneoptera</taxon>
        <taxon>Hemiptera</taxon>
        <taxon>Sternorrhyncha</taxon>
        <taxon>Psylloidea</taxon>
        <taxon>Psyllidae</taxon>
        <taxon>Diaphorininae</taxon>
        <taxon>Diaphorina</taxon>
    </lineage>
</organism>
<keyword evidence="3" id="KW-0949">S-adenosyl-L-methionine</keyword>
<dbReference type="STRING" id="121845.A0A3Q0IRD6"/>
<dbReference type="PANTHER" id="PTHR46098:SF1">
    <property type="entry name" value="TRNA (CYTOSINE(38)-C(5))-METHYLTRANSFERASE"/>
    <property type="match status" value="1"/>
</dbReference>
<accession>A0A3Q0IRD6</accession>
<keyword evidence="4" id="KW-0175">Coiled coil</keyword>
<dbReference type="Gene3D" id="3.40.50.150">
    <property type="entry name" value="Vaccinia Virus protein VP39"/>
    <property type="match status" value="1"/>
</dbReference>
<dbReference type="Proteomes" id="UP000079169">
    <property type="component" value="Unplaced"/>
</dbReference>
<dbReference type="PANTHER" id="PTHR46098">
    <property type="entry name" value="TRNA (CYTOSINE(38)-C(5))-METHYLTRANSFERASE"/>
    <property type="match status" value="1"/>
</dbReference>
<evidence type="ECO:0000256" key="5">
    <source>
        <dbReference type="SAM" id="MobiDB-lite"/>
    </source>
</evidence>
<evidence type="ECO:0000256" key="3">
    <source>
        <dbReference type="ARBA" id="ARBA00022691"/>
    </source>
</evidence>
<dbReference type="GO" id="GO:0008168">
    <property type="term" value="F:methyltransferase activity"/>
    <property type="evidence" value="ECO:0007669"/>
    <property type="project" value="UniProtKB-KW"/>
</dbReference>
<dbReference type="Pfam" id="PF00145">
    <property type="entry name" value="DNA_methylase"/>
    <property type="match status" value="1"/>
</dbReference>
<dbReference type="GeneID" id="103506315"/>
<dbReference type="InterPro" id="IPR029063">
    <property type="entry name" value="SAM-dependent_MTases_sf"/>
</dbReference>
<keyword evidence="1" id="KW-0489">Methyltransferase</keyword>
<dbReference type="GO" id="GO:0005634">
    <property type="term" value="C:nucleus"/>
    <property type="evidence" value="ECO:0007669"/>
    <property type="project" value="TreeGrafter"/>
</dbReference>
<dbReference type="InterPro" id="IPR001525">
    <property type="entry name" value="C5_MeTfrase"/>
</dbReference>
<evidence type="ECO:0000256" key="4">
    <source>
        <dbReference type="SAM" id="Coils"/>
    </source>
</evidence>
<protein>
    <submittedName>
        <fullName evidence="7">Uncharacterized protein LOC103506315</fullName>
    </submittedName>
</protein>
<dbReference type="GO" id="GO:0032259">
    <property type="term" value="P:methylation"/>
    <property type="evidence" value="ECO:0007669"/>
    <property type="project" value="UniProtKB-KW"/>
</dbReference>
<dbReference type="PaxDb" id="121845-A0A3Q0IRD6"/>
<name>A0A3Q0IRD6_DIACI</name>
<dbReference type="InterPro" id="IPR050750">
    <property type="entry name" value="C5-MTase"/>
</dbReference>
<reference evidence="7" key="1">
    <citation type="submission" date="2025-08" db="UniProtKB">
        <authorList>
            <consortium name="RefSeq"/>
        </authorList>
    </citation>
    <scope>IDENTIFICATION</scope>
</reference>
<evidence type="ECO:0000313" key="6">
    <source>
        <dbReference type="Proteomes" id="UP000079169"/>
    </source>
</evidence>
<feature type="coiled-coil region" evidence="4">
    <location>
        <begin position="302"/>
        <end position="349"/>
    </location>
</feature>
<sequence length="502" mass="57054">MPHPDWLKLFLNKDQSLQEMYKLNDDSLLPFLCQFLSRASQSEWNLLCERLSTSECLVVVNAVRVLIQLVESRTHAPCTVEPYVNCLHQTMICFINVLKNQLPYVCTTSMLTRAGFRFQEFLLSPTQFGVPNSRTRYYLIAKRSPAAHSSEASFCFETSSELMTELPKLKANTCNPLLSRMTLHGILDSTHPSGDLYRRYLVSDKDLLRRFHVFDIVNRKASSTNCFTKAYTHYAEGTGSVLSNLGDMTQIEEIIEKCKHLKQQIDNSSTDETKAKKIKLDVEDTETQFGDEGEREILDEMVKDAQNRVNLEKKTLDEKVNDTLNQDDLVEKELLNEKVNDTLNKANSKDITTNVTGTNQNEAKSKHVTEIARTNEREAKREDISPNVTGANQRDGSVNALGTNENAGNSVTTTRTNQNEESSVNTLETNQNEATLLQELKRLNLRYFSPDEIRKLMCFPDECRFPPDCSDKSRYKLLGNSINVHVVAYCICLMLCEPAPMV</sequence>
<keyword evidence="2" id="KW-0808">Transferase</keyword>
<proteinExistence type="predicted"/>
<dbReference type="KEGG" id="dci:103506315"/>
<dbReference type="RefSeq" id="XP_026677193.1">
    <property type="nucleotide sequence ID" value="XM_026821392.1"/>
</dbReference>
<feature type="region of interest" description="Disordered" evidence="5">
    <location>
        <begin position="386"/>
        <end position="428"/>
    </location>
</feature>
<evidence type="ECO:0000256" key="1">
    <source>
        <dbReference type="ARBA" id="ARBA00022603"/>
    </source>
</evidence>
<evidence type="ECO:0000256" key="2">
    <source>
        <dbReference type="ARBA" id="ARBA00022679"/>
    </source>
</evidence>
<dbReference type="AlphaFoldDB" id="A0A3Q0IRD6"/>
<dbReference type="SUPFAM" id="SSF53335">
    <property type="entry name" value="S-adenosyl-L-methionine-dependent methyltransferases"/>
    <property type="match status" value="1"/>
</dbReference>
<keyword evidence="6" id="KW-1185">Reference proteome</keyword>
<evidence type="ECO:0000313" key="7">
    <source>
        <dbReference type="RefSeq" id="XP_026677193.1"/>
    </source>
</evidence>
<gene>
    <name evidence="7" type="primary">LOC103506315</name>
</gene>